<sequence length="382" mass="40014">MRPGLVQALADTAVTAPAAVLDLAALRANAADLAARAGGLPVRVATKSVRCRWVLDTLGAERVMTYSAAESVWLARHGHADVLLAYPTTDTAALARIAADPLVRERVTVMVDHPDHLRLLTAAGAGPRRPVRVCLDLDASLRLGPLHLGVRRSPVHTPAQAAAAARRVLATPGLRLHGVMCYDAQVAGLADSSAAVRAVKTLSTRELGRRRPELVAAVREVADVPLVNVGGTGSLHLYGRSGEVTEVTAGSGLLGPTLFDGYRAFRPRPALFLVSPVVRRPGRRVATVFSTGFTASGPPGRDRLPTPVHPPGLRLTRAEGAGEVQTPVAGAGADALRVGDLVWFRPAKSGEQLERVSTVHVVEDGTVLASVPTYRGEGGCFG</sequence>
<reference evidence="2 3" key="1">
    <citation type="submission" date="2019-05" db="EMBL/GenBank/DDBJ databases">
        <title>Georgenia *** sp. nov., and Georgenia *** sp. nov., isolated from the intestinal contents of plateau pika (Ochotona curzoniae) in the Qinghai-Tibet plateau of China.</title>
        <authorList>
            <person name="Tian Z."/>
        </authorList>
    </citation>
    <scope>NUCLEOTIDE SEQUENCE [LARGE SCALE GENOMIC DNA]</scope>
    <source>
        <strain evidence="2 3">Z294</strain>
    </source>
</reference>
<dbReference type="EMBL" id="CP040899">
    <property type="protein sequence ID" value="QDB80889.1"/>
    <property type="molecule type" value="Genomic_DNA"/>
</dbReference>
<evidence type="ECO:0000259" key="1">
    <source>
        <dbReference type="Pfam" id="PF01168"/>
    </source>
</evidence>
<accession>A0ABX5VQU9</accession>
<name>A0ABX5VQU9_9MICO</name>
<evidence type="ECO:0000313" key="2">
    <source>
        <dbReference type="EMBL" id="QDB80889.1"/>
    </source>
</evidence>
<evidence type="ECO:0000313" key="3">
    <source>
        <dbReference type="Proteomes" id="UP000313948"/>
    </source>
</evidence>
<feature type="domain" description="Alanine racemase N-terminal" evidence="1">
    <location>
        <begin position="22"/>
        <end position="255"/>
    </location>
</feature>
<gene>
    <name evidence="2" type="ORF">FE251_15130</name>
</gene>
<keyword evidence="3" id="KW-1185">Reference proteome</keyword>
<dbReference type="Gene3D" id="3.20.20.10">
    <property type="entry name" value="Alanine racemase"/>
    <property type="match status" value="1"/>
</dbReference>
<dbReference type="PANTHER" id="PTHR28004:SF2">
    <property type="entry name" value="D-SERINE DEHYDRATASE"/>
    <property type="match status" value="1"/>
</dbReference>
<organism evidence="2 3">
    <name type="scientific">Georgenia wutianyii</name>
    <dbReference type="NCBI Taxonomy" id="2585135"/>
    <lineage>
        <taxon>Bacteria</taxon>
        <taxon>Bacillati</taxon>
        <taxon>Actinomycetota</taxon>
        <taxon>Actinomycetes</taxon>
        <taxon>Micrococcales</taxon>
        <taxon>Bogoriellaceae</taxon>
        <taxon>Georgenia</taxon>
    </lineage>
</organism>
<dbReference type="Proteomes" id="UP000313948">
    <property type="component" value="Chromosome"/>
</dbReference>
<dbReference type="InterPro" id="IPR001608">
    <property type="entry name" value="Ala_racemase_N"/>
</dbReference>
<dbReference type="SUPFAM" id="SSF51419">
    <property type="entry name" value="PLP-binding barrel"/>
    <property type="match status" value="1"/>
</dbReference>
<protein>
    <submittedName>
        <fullName evidence="2">Amino acid deaminase/aldolase</fullName>
    </submittedName>
</protein>
<dbReference type="PANTHER" id="PTHR28004">
    <property type="entry name" value="ZGC:162816-RELATED"/>
    <property type="match status" value="1"/>
</dbReference>
<dbReference type="InterPro" id="IPR029066">
    <property type="entry name" value="PLP-binding_barrel"/>
</dbReference>
<dbReference type="Pfam" id="PF01168">
    <property type="entry name" value="Ala_racemase_N"/>
    <property type="match status" value="1"/>
</dbReference>
<proteinExistence type="predicted"/>
<dbReference type="InterPro" id="IPR051466">
    <property type="entry name" value="D-amino_acid_metab_enzyme"/>
</dbReference>